<sequence>LQSTSRGGFKHGSLLNGKIPQSRVSSQRKSTLKAAGHAEDEKLIGSIVDQLLGSGEDADGDDEDVIEIESDEDIVLQFTEADTARVQDYANKISETLPDLIHTVAEAAAGKMLRRYERDWAVWRDATDIQMDQFRCNLQARWGKGFDALRMLIELSRDIGTDFHRRASRSRSRRRAHLNKALSHLHVRAIQIASEIMVLMENGYADGAMARWRTLHEVACVAMVLDDGGEALAERYLAHEIVEAKKGLGQYQQCHTRLGFAPFAKRAAARIEKDYADAIRRYGKEFGGDYGWVAAHLGNPKPNFSNIEDAAGRAMMRSHYKMASHNVHASTKGIAYRLGSLDRRYAVIAGASNVGFVEPGQNLALSLLHITMLLLSTSWTLDKIAQLMALNKLHDRIPPALAQAERAIARDEKKIREAAVARHVKRSRAKR</sequence>
<dbReference type="EMBL" id="SNZF01000076">
    <property type="protein sequence ID" value="TDR27055.1"/>
    <property type="molecule type" value="Genomic_DNA"/>
</dbReference>
<keyword evidence="3" id="KW-1185">Reference proteome</keyword>
<proteinExistence type="predicted"/>
<dbReference type="RefSeq" id="WP_208110874.1">
    <property type="nucleotide sequence ID" value="NZ_SNZF01000076.1"/>
</dbReference>
<name>A0A4R6Y0D5_9HYPH</name>
<accession>A0A4R6Y0D5</accession>
<comment type="caution">
    <text evidence="2">The sequence shown here is derived from an EMBL/GenBank/DDBJ whole genome shotgun (WGS) entry which is preliminary data.</text>
</comment>
<dbReference type="InterPro" id="IPR043733">
    <property type="entry name" value="DUF5677"/>
</dbReference>
<gene>
    <name evidence="2" type="ORF">DES43_1761</name>
</gene>
<evidence type="ECO:0000256" key="1">
    <source>
        <dbReference type="SAM" id="MobiDB-lite"/>
    </source>
</evidence>
<evidence type="ECO:0000313" key="3">
    <source>
        <dbReference type="Proteomes" id="UP000294958"/>
    </source>
</evidence>
<feature type="region of interest" description="Disordered" evidence="1">
    <location>
        <begin position="1"/>
        <end position="37"/>
    </location>
</feature>
<feature type="non-terminal residue" evidence="2">
    <location>
        <position position="1"/>
    </location>
</feature>
<reference evidence="2 3" key="1">
    <citation type="submission" date="2019-03" db="EMBL/GenBank/DDBJ databases">
        <title>Genomic Encyclopedia of Type Strains, Phase IV (KMG-IV): sequencing the most valuable type-strain genomes for metagenomic binning, comparative biology and taxonomic classification.</title>
        <authorList>
            <person name="Goeker M."/>
        </authorList>
    </citation>
    <scope>NUCLEOTIDE SEQUENCE [LARGE SCALE GENOMIC DNA]</scope>
    <source>
        <strain evidence="2 3">DSM 11603</strain>
    </source>
</reference>
<dbReference type="Proteomes" id="UP000294958">
    <property type="component" value="Unassembled WGS sequence"/>
</dbReference>
<dbReference type="Pfam" id="PF18928">
    <property type="entry name" value="DUF5677"/>
    <property type="match status" value="1"/>
</dbReference>
<evidence type="ECO:0000313" key="2">
    <source>
        <dbReference type="EMBL" id="TDR27055.1"/>
    </source>
</evidence>
<organism evidence="2 3">
    <name type="scientific">Aquamicrobium defluvii</name>
    <dbReference type="NCBI Taxonomy" id="69279"/>
    <lineage>
        <taxon>Bacteria</taxon>
        <taxon>Pseudomonadati</taxon>
        <taxon>Pseudomonadota</taxon>
        <taxon>Alphaproteobacteria</taxon>
        <taxon>Hyphomicrobiales</taxon>
        <taxon>Phyllobacteriaceae</taxon>
        <taxon>Aquamicrobium</taxon>
    </lineage>
</organism>
<protein>
    <submittedName>
        <fullName evidence="2">Uncharacterized protein</fullName>
    </submittedName>
</protein>
<dbReference type="AlphaFoldDB" id="A0A4R6Y0D5"/>